<dbReference type="SUPFAM" id="SSF46785">
    <property type="entry name" value="Winged helix' DNA-binding domain"/>
    <property type="match status" value="1"/>
</dbReference>
<reference evidence="5 6" key="1">
    <citation type="submission" date="2019-04" db="EMBL/GenBank/DDBJ databases">
        <title>Pedobacter sp. RP-1-16 sp. nov., isolated from Arctic soil.</title>
        <authorList>
            <person name="Dahal R.H."/>
            <person name="Kim D.-U."/>
        </authorList>
    </citation>
    <scope>NUCLEOTIDE SEQUENCE [LARGE SCALE GENOMIC DNA]</scope>
    <source>
        <strain evidence="5 6">RP-1-16</strain>
    </source>
</reference>
<dbReference type="Proteomes" id="UP000309594">
    <property type="component" value="Unassembled WGS sequence"/>
</dbReference>
<dbReference type="RefSeq" id="WP_136879660.1">
    <property type="nucleotide sequence ID" value="NZ_SWDX01000002.1"/>
</dbReference>
<protein>
    <submittedName>
        <fullName evidence="5">Winged helix-turn-helix transcriptional regulator</fullName>
    </submittedName>
</protein>
<organism evidence="5 6">
    <name type="scientific">Pedobacter hiemivivus</name>
    <dbReference type="NCBI Taxonomy" id="2530454"/>
    <lineage>
        <taxon>Bacteria</taxon>
        <taxon>Pseudomonadati</taxon>
        <taxon>Bacteroidota</taxon>
        <taxon>Sphingobacteriia</taxon>
        <taxon>Sphingobacteriales</taxon>
        <taxon>Sphingobacteriaceae</taxon>
        <taxon>Pedobacter</taxon>
    </lineage>
</organism>
<dbReference type="PANTHER" id="PTHR33204">
    <property type="entry name" value="TRANSCRIPTIONAL REGULATOR, MARR FAMILY"/>
    <property type="match status" value="1"/>
</dbReference>
<evidence type="ECO:0000313" key="5">
    <source>
        <dbReference type="EMBL" id="TKC64131.1"/>
    </source>
</evidence>
<evidence type="ECO:0000259" key="4">
    <source>
        <dbReference type="PROSITE" id="PS51118"/>
    </source>
</evidence>
<keyword evidence="1" id="KW-0805">Transcription regulation</keyword>
<keyword evidence="2" id="KW-0238">DNA-binding</keyword>
<comment type="caution">
    <text evidence="5">The sequence shown here is derived from an EMBL/GenBank/DDBJ whole genome shotgun (WGS) entry which is preliminary data.</text>
</comment>
<dbReference type="Gene3D" id="1.10.10.10">
    <property type="entry name" value="Winged helix-like DNA-binding domain superfamily/Winged helix DNA-binding domain"/>
    <property type="match status" value="1"/>
</dbReference>
<evidence type="ECO:0000256" key="2">
    <source>
        <dbReference type="ARBA" id="ARBA00023125"/>
    </source>
</evidence>
<dbReference type="Pfam" id="PF01638">
    <property type="entry name" value="HxlR"/>
    <property type="match status" value="1"/>
</dbReference>
<proteinExistence type="predicted"/>
<dbReference type="GO" id="GO:0003677">
    <property type="term" value="F:DNA binding"/>
    <property type="evidence" value="ECO:0007669"/>
    <property type="project" value="UniProtKB-KW"/>
</dbReference>
<keyword evidence="3" id="KW-0804">Transcription</keyword>
<sequence length="56" mass="6270">MLPKLKLLEHHQLLVRQAFATAPPTVGYTLTEKGAKLEPVLDALNDWSKECLPRST</sequence>
<name>A0A4U1GIP8_9SPHI</name>
<dbReference type="InterPro" id="IPR002577">
    <property type="entry name" value="HTH_HxlR"/>
</dbReference>
<evidence type="ECO:0000256" key="3">
    <source>
        <dbReference type="ARBA" id="ARBA00023163"/>
    </source>
</evidence>
<feature type="domain" description="HTH hxlR-type" evidence="4">
    <location>
        <begin position="1"/>
        <end position="56"/>
    </location>
</feature>
<dbReference type="EMBL" id="SWDX01000002">
    <property type="protein sequence ID" value="TKC64131.1"/>
    <property type="molecule type" value="Genomic_DNA"/>
</dbReference>
<dbReference type="PANTHER" id="PTHR33204:SF37">
    <property type="entry name" value="HTH-TYPE TRANSCRIPTIONAL REGULATOR YODB"/>
    <property type="match status" value="1"/>
</dbReference>
<dbReference type="InterPro" id="IPR036390">
    <property type="entry name" value="WH_DNA-bd_sf"/>
</dbReference>
<dbReference type="AlphaFoldDB" id="A0A4U1GIP8"/>
<gene>
    <name evidence="5" type="ORF">FBD94_04910</name>
</gene>
<accession>A0A4U1GIP8</accession>
<dbReference type="PROSITE" id="PS51118">
    <property type="entry name" value="HTH_HXLR"/>
    <property type="match status" value="1"/>
</dbReference>
<dbReference type="InterPro" id="IPR036388">
    <property type="entry name" value="WH-like_DNA-bd_sf"/>
</dbReference>
<evidence type="ECO:0000313" key="6">
    <source>
        <dbReference type="Proteomes" id="UP000309594"/>
    </source>
</evidence>
<evidence type="ECO:0000256" key="1">
    <source>
        <dbReference type="ARBA" id="ARBA00023015"/>
    </source>
</evidence>